<evidence type="ECO:0000313" key="2">
    <source>
        <dbReference type="EMBL" id="KMQ86925.1"/>
    </source>
</evidence>
<dbReference type="EMBL" id="LBMM01011269">
    <property type="protein sequence ID" value="KMQ86925.1"/>
    <property type="molecule type" value="Genomic_DNA"/>
</dbReference>
<protein>
    <submittedName>
        <fullName evidence="2">Uncharacterized protein</fullName>
    </submittedName>
</protein>
<evidence type="ECO:0000313" key="3">
    <source>
        <dbReference type="Proteomes" id="UP000036403"/>
    </source>
</evidence>
<accession>A0A0J7N2N3</accession>
<gene>
    <name evidence="2" type="ORF">RF55_13954</name>
</gene>
<feature type="region of interest" description="Disordered" evidence="1">
    <location>
        <begin position="141"/>
        <end position="178"/>
    </location>
</feature>
<name>A0A0J7N2N3_LASNI</name>
<feature type="compositionally biased region" description="Basic and acidic residues" evidence="1">
    <location>
        <begin position="157"/>
        <end position="167"/>
    </location>
</feature>
<reference evidence="2 3" key="1">
    <citation type="submission" date="2015-04" db="EMBL/GenBank/DDBJ databases">
        <title>Lasius niger genome sequencing.</title>
        <authorList>
            <person name="Konorov E.A."/>
            <person name="Nikitin M.A."/>
            <person name="Kirill M.V."/>
            <person name="Chang P."/>
        </authorList>
    </citation>
    <scope>NUCLEOTIDE SEQUENCE [LARGE SCALE GENOMIC DNA]</scope>
    <source>
        <tissue evidence="2">Whole</tissue>
    </source>
</reference>
<dbReference type="AlphaFoldDB" id="A0A0J7N2N3"/>
<proteinExistence type="predicted"/>
<dbReference type="PaxDb" id="67767-A0A0J7N2N3"/>
<organism evidence="2 3">
    <name type="scientific">Lasius niger</name>
    <name type="common">Black garden ant</name>
    <dbReference type="NCBI Taxonomy" id="67767"/>
    <lineage>
        <taxon>Eukaryota</taxon>
        <taxon>Metazoa</taxon>
        <taxon>Ecdysozoa</taxon>
        <taxon>Arthropoda</taxon>
        <taxon>Hexapoda</taxon>
        <taxon>Insecta</taxon>
        <taxon>Pterygota</taxon>
        <taxon>Neoptera</taxon>
        <taxon>Endopterygota</taxon>
        <taxon>Hymenoptera</taxon>
        <taxon>Apocrita</taxon>
        <taxon>Aculeata</taxon>
        <taxon>Formicoidea</taxon>
        <taxon>Formicidae</taxon>
        <taxon>Formicinae</taxon>
        <taxon>Lasius</taxon>
        <taxon>Lasius</taxon>
    </lineage>
</organism>
<comment type="caution">
    <text evidence="2">The sequence shown here is derived from an EMBL/GenBank/DDBJ whole genome shotgun (WGS) entry which is preliminary data.</text>
</comment>
<sequence length="178" mass="20279">MQIQGRNTAPLLRDCRPDNQKQRTIHRCRKTPCLDVDLRIPPLRIQSFIRTRRLQGTDEPSCSPWTAVSGYRATLPHWSQSTDSYSSTPGLRRTILPYLGLLPQVTGRFTDSNPIDLRCSFRHVPIFLRLREELQTRGGILRGPNVPRGLPKSLPRHLPEVPRENHGSKTAGEAVFLE</sequence>
<dbReference type="Proteomes" id="UP000036403">
    <property type="component" value="Unassembled WGS sequence"/>
</dbReference>
<keyword evidence="3" id="KW-1185">Reference proteome</keyword>
<evidence type="ECO:0000256" key="1">
    <source>
        <dbReference type="SAM" id="MobiDB-lite"/>
    </source>
</evidence>